<dbReference type="InterPro" id="IPR047187">
    <property type="entry name" value="SF1_C_Upf1"/>
</dbReference>
<dbReference type="PhylomeDB" id="E9GNU4"/>
<dbReference type="InParanoid" id="E9GNU4"/>
<evidence type="ECO:0000259" key="1">
    <source>
        <dbReference type="Pfam" id="PF13087"/>
    </source>
</evidence>
<dbReference type="PANTHER" id="PTHR10887">
    <property type="entry name" value="DNA2/NAM7 HELICASE FAMILY"/>
    <property type="match status" value="1"/>
</dbReference>
<proteinExistence type="predicted"/>
<protein>
    <recommendedName>
        <fullName evidence="1">DNA2/NAM7 helicase-like C-terminal domain-containing protein</fullName>
    </recommendedName>
</protein>
<dbReference type="eggNOG" id="KOG1801">
    <property type="taxonomic scope" value="Eukaryota"/>
</dbReference>
<name>E9GNU4_DAPPU</name>
<gene>
    <name evidence="2" type="ORF">DAPPUDRAFT_35844</name>
</gene>
<dbReference type="InterPro" id="IPR041679">
    <property type="entry name" value="DNA2/NAM7-like_C"/>
</dbReference>
<feature type="non-terminal residue" evidence="2">
    <location>
        <position position="74"/>
    </location>
</feature>
<evidence type="ECO:0000313" key="3">
    <source>
        <dbReference type="Proteomes" id="UP000000305"/>
    </source>
</evidence>
<evidence type="ECO:0000313" key="2">
    <source>
        <dbReference type="EMBL" id="EFX78818.1"/>
    </source>
</evidence>
<dbReference type="OMA" id="TWKSLWL"/>
<dbReference type="Pfam" id="PF13087">
    <property type="entry name" value="AAA_12"/>
    <property type="match status" value="1"/>
</dbReference>
<dbReference type="Proteomes" id="UP000000305">
    <property type="component" value="Unassembled WGS sequence"/>
</dbReference>
<sequence>VDVNTVDSFQGREKEIIVISCVRASSQAEENLVGGIGFITSLSRINVSVTRAQEVLVICGHFPTLQRDGTWRDL</sequence>
<dbReference type="AlphaFoldDB" id="E9GNU4"/>
<dbReference type="OrthoDB" id="306218at2759"/>
<keyword evidence="3" id="KW-1185">Reference proteome</keyword>
<dbReference type="PANTHER" id="PTHR10887:SF495">
    <property type="entry name" value="HELICASE SENATAXIN ISOFORM X1-RELATED"/>
    <property type="match status" value="1"/>
</dbReference>
<dbReference type="EMBL" id="GL732555">
    <property type="protein sequence ID" value="EFX78818.1"/>
    <property type="molecule type" value="Genomic_DNA"/>
</dbReference>
<dbReference type="Gene3D" id="3.40.50.300">
    <property type="entry name" value="P-loop containing nucleotide triphosphate hydrolases"/>
    <property type="match status" value="1"/>
</dbReference>
<dbReference type="CDD" id="cd18808">
    <property type="entry name" value="SF1_C_Upf1"/>
    <property type="match status" value="1"/>
</dbReference>
<dbReference type="KEGG" id="dpx:DAPPUDRAFT_35844"/>
<dbReference type="HOGENOM" id="CLU_159719_1_0_1"/>
<feature type="domain" description="DNA2/NAM7 helicase-like C-terminal" evidence="1">
    <location>
        <begin position="1"/>
        <end position="61"/>
    </location>
</feature>
<dbReference type="STRING" id="6669.E9GNU4"/>
<accession>E9GNU4</accession>
<feature type="non-terminal residue" evidence="2">
    <location>
        <position position="1"/>
    </location>
</feature>
<dbReference type="InterPro" id="IPR027417">
    <property type="entry name" value="P-loop_NTPase"/>
</dbReference>
<reference evidence="2 3" key="1">
    <citation type="journal article" date="2011" name="Science">
        <title>The ecoresponsive genome of Daphnia pulex.</title>
        <authorList>
            <person name="Colbourne J.K."/>
            <person name="Pfrender M.E."/>
            <person name="Gilbert D."/>
            <person name="Thomas W.K."/>
            <person name="Tucker A."/>
            <person name="Oakley T.H."/>
            <person name="Tokishita S."/>
            <person name="Aerts A."/>
            <person name="Arnold G.J."/>
            <person name="Basu M.K."/>
            <person name="Bauer D.J."/>
            <person name="Caceres C.E."/>
            <person name="Carmel L."/>
            <person name="Casola C."/>
            <person name="Choi J.H."/>
            <person name="Detter J.C."/>
            <person name="Dong Q."/>
            <person name="Dusheyko S."/>
            <person name="Eads B.D."/>
            <person name="Frohlich T."/>
            <person name="Geiler-Samerotte K.A."/>
            <person name="Gerlach D."/>
            <person name="Hatcher P."/>
            <person name="Jogdeo S."/>
            <person name="Krijgsveld J."/>
            <person name="Kriventseva E.V."/>
            <person name="Kultz D."/>
            <person name="Laforsch C."/>
            <person name="Lindquist E."/>
            <person name="Lopez J."/>
            <person name="Manak J.R."/>
            <person name="Muller J."/>
            <person name="Pangilinan J."/>
            <person name="Patwardhan R.P."/>
            <person name="Pitluck S."/>
            <person name="Pritham E.J."/>
            <person name="Rechtsteiner A."/>
            <person name="Rho M."/>
            <person name="Rogozin I.B."/>
            <person name="Sakarya O."/>
            <person name="Salamov A."/>
            <person name="Schaack S."/>
            <person name="Shapiro H."/>
            <person name="Shiga Y."/>
            <person name="Skalitzky C."/>
            <person name="Smith Z."/>
            <person name="Souvorov A."/>
            <person name="Sung W."/>
            <person name="Tang Z."/>
            <person name="Tsuchiya D."/>
            <person name="Tu H."/>
            <person name="Vos H."/>
            <person name="Wang M."/>
            <person name="Wolf Y.I."/>
            <person name="Yamagata H."/>
            <person name="Yamada T."/>
            <person name="Ye Y."/>
            <person name="Shaw J.R."/>
            <person name="Andrews J."/>
            <person name="Crease T.J."/>
            <person name="Tang H."/>
            <person name="Lucas S.M."/>
            <person name="Robertson H.M."/>
            <person name="Bork P."/>
            <person name="Koonin E.V."/>
            <person name="Zdobnov E.M."/>
            <person name="Grigoriev I.V."/>
            <person name="Lynch M."/>
            <person name="Boore J.L."/>
        </authorList>
    </citation>
    <scope>NUCLEOTIDE SEQUENCE [LARGE SCALE GENOMIC DNA]</scope>
</reference>
<dbReference type="SUPFAM" id="SSF52540">
    <property type="entry name" value="P-loop containing nucleoside triphosphate hydrolases"/>
    <property type="match status" value="1"/>
</dbReference>
<organism evidence="2 3">
    <name type="scientific">Daphnia pulex</name>
    <name type="common">Water flea</name>
    <dbReference type="NCBI Taxonomy" id="6669"/>
    <lineage>
        <taxon>Eukaryota</taxon>
        <taxon>Metazoa</taxon>
        <taxon>Ecdysozoa</taxon>
        <taxon>Arthropoda</taxon>
        <taxon>Crustacea</taxon>
        <taxon>Branchiopoda</taxon>
        <taxon>Diplostraca</taxon>
        <taxon>Cladocera</taxon>
        <taxon>Anomopoda</taxon>
        <taxon>Daphniidae</taxon>
        <taxon>Daphnia</taxon>
    </lineage>
</organism>
<dbReference type="InterPro" id="IPR045055">
    <property type="entry name" value="DNA2/NAM7-like"/>
</dbReference>